<dbReference type="Gene3D" id="3.30.470.160">
    <property type="entry name" value="Inositol polyphosphate kinase"/>
    <property type="match status" value="1"/>
</dbReference>
<evidence type="ECO:0000256" key="3">
    <source>
        <dbReference type="ARBA" id="ARBA00022777"/>
    </source>
</evidence>
<organism evidence="6 7">
    <name type="scientific">Lodderomyces elongisporus (strain ATCC 11503 / CBS 2605 / JCM 1781 / NBRC 1676 / NRRL YB-4239)</name>
    <name type="common">Yeast</name>
    <name type="synonym">Saccharomyces elongisporus</name>
    <dbReference type="NCBI Taxonomy" id="379508"/>
    <lineage>
        <taxon>Eukaryota</taxon>
        <taxon>Fungi</taxon>
        <taxon>Dikarya</taxon>
        <taxon>Ascomycota</taxon>
        <taxon>Saccharomycotina</taxon>
        <taxon>Pichiomycetes</taxon>
        <taxon>Debaryomycetaceae</taxon>
        <taxon>Candida/Lodderomyces clade</taxon>
        <taxon>Lodderomyces</taxon>
    </lineage>
</organism>
<dbReference type="SUPFAM" id="SSF56104">
    <property type="entry name" value="SAICAR synthase-like"/>
    <property type="match status" value="1"/>
</dbReference>
<dbReference type="HOGENOM" id="CLU_042569_3_0_1"/>
<dbReference type="GO" id="GO:0008440">
    <property type="term" value="F:inositol-1,4,5-trisphosphate 3-kinase activity"/>
    <property type="evidence" value="ECO:0007669"/>
    <property type="project" value="EnsemblFungi"/>
</dbReference>
<accession>A5DYS4</accession>
<dbReference type="GO" id="GO:0000827">
    <property type="term" value="F:inositol-1,3,4,5,6-pentakisphosphate kinase activity"/>
    <property type="evidence" value="ECO:0007669"/>
    <property type="project" value="EnsemblFungi"/>
</dbReference>
<dbReference type="PANTHER" id="PTHR12400:SF103">
    <property type="entry name" value="INOSITOL POLYPHOSPHATE MULTIKINASE"/>
    <property type="match status" value="1"/>
</dbReference>
<dbReference type="GO" id="GO:0016236">
    <property type="term" value="P:macroautophagy"/>
    <property type="evidence" value="ECO:0007669"/>
    <property type="project" value="EnsemblFungi"/>
</dbReference>
<dbReference type="PANTHER" id="PTHR12400">
    <property type="entry name" value="INOSITOL POLYPHOSPHATE KINASE"/>
    <property type="match status" value="1"/>
</dbReference>
<evidence type="ECO:0000256" key="2">
    <source>
        <dbReference type="ARBA" id="ARBA00022679"/>
    </source>
</evidence>
<dbReference type="AlphaFoldDB" id="A5DYS4"/>
<evidence type="ECO:0000256" key="4">
    <source>
        <dbReference type="RuleBase" id="RU363090"/>
    </source>
</evidence>
<name>A5DYS4_LODEL</name>
<proteinExistence type="inferred from homology"/>
<dbReference type="OMA" id="FRICGMK"/>
<dbReference type="STRING" id="379508.A5DYS4"/>
<dbReference type="GeneID" id="5233319"/>
<dbReference type="GO" id="GO:0000122">
    <property type="term" value="P:negative regulation of transcription by RNA polymerase II"/>
    <property type="evidence" value="ECO:0007669"/>
    <property type="project" value="EnsemblFungi"/>
</dbReference>
<dbReference type="GO" id="GO:0000825">
    <property type="term" value="F:inositol-1,3,4,5-tetrakisphosphate 6-kinase activity"/>
    <property type="evidence" value="ECO:0007669"/>
    <property type="project" value="EnsemblFungi"/>
</dbReference>
<evidence type="ECO:0000256" key="1">
    <source>
        <dbReference type="ARBA" id="ARBA00007374"/>
    </source>
</evidence>
<keyword evidence="7" id="KW-1185">Reference proteome</keyword>
<dbReference type="GO" id="GO:0016303">
    <property type="term" value="F:1-phosphatidylinositol-3-kinase activity"/>
    <property type="evidence" value="ECO:0007669"/>
    <property type="project" value="EnsemblFungi"/>
</dbReference>
<dbReference type="InterPro" id="IPR038286">
    <property type="entry name" value="IPK_sf"/>
</dbReference>
<dbReference type="eggNOG" id="KOG1620">
    <property type="taxonomic scope" value="Eukaryota"/>
</dbReference>
<evidence type="ECO:0000256" key="5">
    <source>
        <dbReference type="SAM" id="MobiDB-lite"/>
    </source>
</evidence>
<dbReference type="GO" id="GO:0032958">
    <property type="term" value="P:inositol phosphate biosynthetic process"/>
    <property type="evidence" value="ECO:0007669"/>
    <property type="project" value="EnsemblFungi"/>
</dbReference>
<reference evidence="6 7" key="1">
    <citation type="journal article" date="2009" name="Nature">
        <title>Evolution of pathogenicity and sexual reproduction in eight Candida genomes.</title>
        <authorList>
            <person name="Butler G."/>
            <person name="Rasmussen M.D."/>
            <person name="Lin M.F."/>
            <person name="Santos M.A."/>
            <person name="Sakthikumar S."/>
            <person name="Munro C.A."/>
            <person name="Rheinbay E."/>
            <person name="Grabherr M."/>
            <person name="Forche A."/>
            <person name="Reedy J.L."/>
            <person name="Agrafioti I."/>
            <person name="Arnaud M.B."/>
            <person name="Bates S."/>
            <person name="Brown A.J."/>
            <person name="Brunke S."/>
            <person name="Costanzo M.C."/>
            <person name="Fitzpatrick D.A."/>
            <person name="de Groot P.W."/>
            <person name="Harris D."/>
            <person name="Hoyer L.L."/>
            <person name="Hube B."/>
            <person name="Klis F.M."/>
            <person name="Kodira C."/>
            <person name="Lennard N."/>
            <person name="Logue M.E."/>
            <person name="Martin R."/>
            <person name="Neiman A.M."/>
            <person name="Nikolaou E."/>
            <person name="Quail M.A."/>
            <person name="Quinn J."/>
            <person name="Santos M.C."/>
            <person name="Schmitzberger F.F."/>
            <person name="Sherlock G."/>
            <person name="Shah P."/>
            <person name="Silverstein K.A."/>
            <person name="Skrzypek M.S."/>
            <person name="Soll D."/>
            <person name="Staggs R."/>
            <person name="Stansfield I."/>
            <person name="Stumpf M.P."/>
            <person name="Sudbery P.E."/>
            <person name="Srikantha T."/>
            <person name="Zeng Q."/>
            <person name="Berman J."/>
            <person name="Berriman M."/>
            <person name="Heitman J."/>
            <person name="Gow N.A."/>
            <person name="Lorenz M.C."/>
            <person name="Birren B.W."/>
            <person name="Kellis M."/>
            <person name="Cuomo C.A."/>
        </authorList>
    </citation>
    <scope>NUCLEOTIDE SEQUENCE [LARGE SCALE GENOMIC DNA]</scope>
    <source>
        <strain evidence="7">ATCC 11503 / BCRC 21390 / CBS 2605 / JCM 1781 / NBRC 1676 / NRRL YB-4239</strain>
    </source>
</reference>
<dbReference type="GO" id="GO:0045944">
    <property type="term" value="P:positive regulation of transcription by RNA polymerase II"/>
    <property type="evidence" value="ECO:0007669"/>
    <property type="project" value="EnsemblFungi"/>
</dbReference>
<dbReference type="VEuPathDB" id="FungiDB:LELG_02511"/>
<dbReference type="Proteomes" id="UP000001996">
    <property type="component" value="Unassembled WGS sequence"/>
</dbReference>
<dbReference type="GO" id="GO:0005634">
    <property type="term" value="C:nucleus"/>
    <property type="evidence" value="ECO:0007669"/>
    <property type="project" value="EnsemblFungi"/>
</dbReference>
<dbReference type="Pfam" id="PF03770">
    <property type="entry name" value="IPK"/>
    <property type="match status" value="1"/>
</dbReference>
<dbReference type="KEGG" id="lel:PVL30_003349"/>
<dbReference type="GO" id="GO:0000823">
    <property type="term" value="F:inositol-1,4,5-trisphosphate 6-kinase activity"/>
    <property type="evidence" value="ECO:0007669"/>
    <property type="project" value="EnsemblFungi"/>
</dbReference>
<dbReference type="GO" id="GO:0000821">
    <property type="term" value="P:regulation of arginine metabolic process"/>
    <property type="evidence" value="ECO:0007669"/>
    <property type="project" value="EnsemblFungi"/>
</dbReference>
<dbReference type="InterPro" id="IPR005522">
    <property type="entry name" value="IPK"/>
</dbReference>
<feature type="compositionally biased region" description="Acidic residues" evidence="5">
    <location>
        <begin position="318"/>
        <end position="330"/>
    </location>
</feature>
<dbReference type="OrthoDB" id="338650at2759"/>
<feature type="region of interest" description="Disordered" evidence="5">
    <location>
        <begin position="315"/>
        <end position="339"/>
    </location>
</feature>
<evidence type="ECO:0000313" key="7">
    <source>
        <dbReference type="Proteomes" id="UP000001996"/>
    </source>
</evidence>
<evidence type="ECO:0000313" key="6">
    <source>
        <dbReference type="EMBL" id="EDK44332.1"/>
    </source>
</evidence>
<gene>
    <name evidence="6" type="ORF">LELG_02511</name>
</gene>
<keyword evidence="2 4" id="KW-0808">Transferase</keyword>
<dbReference type="GO" id="GO:0000824">
    <property type="term" value="F:inositol-1,4,5,6-tetrakisphosphate 3-kinase activity"/>
    <property type="evidence" value="ECO:0007669"/>
    <property type="project" value="EnsemblFungi"/>
</dbReference>
<comment type="similarity">
    <text evidence="1 4">Belongs to the inositol phosphokinase (IPK) family.</text>
</comment>
<keyword evidence="3 4" id="KW-0418">Kinase</keyword>
<dbReference type="GO" id="GO:0030674">
    <property type="term" value="F:protein-macromolecule adaptor activity"/>
    <property type="evidence" value="ECO:0007669"/>
    <property type="project" value="EnsemblFungi"/>
</dbReference>
<protein>
    <recommendedName>
        <fullName evidence="4">Kinase</fullName>
        <ecNumber evidence="4">2.7.-.-</ecNumber>
    </recommendedName>
</protein>
<dbReference type="GO" id="GO:0005737">
    <property type="term" value="C:cytoplasm"/>
    <property type="evidence" value="ECO:0007669"/>
    <property type="project" value="TreeGrafter"/>
</dbReference>
<sequence>MDTLDISISSLIPSEHQAAGHDGCMTLNSLFFKPTNQQELDFYTKCNQVDHQRLNKLEKIEKEKEGVDLGALITHWMPAWLGILNEGDIRVNHHSSVSNSPSSQLHNQQDLVKPNTEKTQYIVLQNLYHKYLHPSILDIKLGSKLTDDSKTTKEKIARLQKVSETTTSGSLGFRICGMKQYIGKETLKPQLELFHGMNENTIVLQKNKECITFNGEIIVEHHNYLEYNKHFGRSLNKHNVEDALQLFFSKIPPTQAAWLIQRFHQRLQLLYNCLLSYEVRIFSGSLLFIIEGDKRVWKKMVDEEKYANSDPLICEFDPTSDDEEEEEEEEFEKKEPAKEKQANLVNTIFIPVNESPEKLSGLHIIDFAHAKFVEGAGHDDNILDGIENLIDIFAKLAENNV</sequence>
<dbReference type="EMBL" id="CH981526">
    <property type="protein sequence ID" value="EDK44332.1"/>
    <property type="molecule type" value="Genomic_DNA"/>
</dbReference>
<dbReference type="GO" id="GO:0050821">
    <property type="term" value="P:protein stabilization"/>
    <property type="evidence" value="ECO:0007669"/>
    <property type="project" value="EnsemblFungi"/>
</dbReference>
<dbReference type="FunCoup" id="A5DYS4">
    <property type="interactions" value="55"/>
</dbReference>
<dbReference type="EC" id="2.7.-.-" evidence="4"/>
<dbReference type="InParanoid" id="A5DYS4"/>